<reference evidence="1 2" key="1">
    <citation type="submission" date="2011-02" db="EMBL/GenBank/DDBJ databases">
        <authorList>
            <person name="Weinstock G."/>
            <person name="Sodergren E."/>
            <person name="Clifton S."/>
            <person name="Fulton L."/>
            <person name="Fulton B."/>
            <person name="Courtney L."/>
            <person name="Fronick C."/>
            <person name="Harrison M."/>
            <person name="Strong C."/>
            <person name="Farmer C."/>
            <person name="Delahaunty K."/>
            <person name="Markovic C."/>
            <person name="Hall O."/>
            <person name="Minx P."/>
            <person name="Tomlinson C."/>
            <person name="Mitreva M."/>
            <person name="Hou S."/>
            <person name="Chen J."/>
            <person name="Wollam A."/>
            <person name="Pepin K.H."/>
            <person name="Johnson M."/>
            <person name="Bhonagiri V."/>
            <person name="Zhang X."/>
            <person name="Suruliraj S."/>
            <person name="Warren W."/>
            <person name="Chinwalla A."/>
            <person name="Mardis E.R."/>
            <person name="Wilson R.K."/>
        </authorList>
    </citation>
    <scope>NUCLEOTIDE SEQUENCE [LARGE SCALE GENOMIC DNA]</scope>
    <source>
        <strain evidence="1 2">YIT 11859</strain>
    </source>
</reference>
<dbReference type="HOGENOM" id="CLU_2059115_0_0_4"/>
<name>F3QL45_9BURK</name>
<sequence>MDNKVVTAKAENVFSADILIQNPVNFALTADGLAKDRIESITTNATAQGASAKLNAIALMGTASGTQTMAVNIANTQLDTIDSHGSVLVGHAHDRKGADLWIDVNGSFSKARHYSAGSP</sequence>
<evidence type="ECO:0000313" key="2">
    <source>
        <dbReference type="Proteomes" id="UP000005156"/>
    </source>
</evidence>
<organism evidence="1 2">
    <name type="scientific">Parasutterella excrementihominis YIT 11859</name>
    <dbReference type="NCBI Taxonomy" id="762966"/>
    <lineage>
        <taxon>Bacteria</taxon>
        <taxon>Pseudomonadati</taxon>
        <taxon>Pseudomonadota</taxon>
        <taxon>Betaproteobacteria</taxon>
        <taxon>Burkholderiales</taxon>
        <taxon>Sutterellaceae</taxon>
        <taxon>Parasutterella</taxon>
    </lineage>
</organism>
<dbReference type="AlphaFoldDB" id="F3QL45"/>
<gene>
    <name evidence="1" type="ORF">HMPREF9439_01662</name>
</gene>
<protein>
    <submittedName>
        <fullName evidence="1">Conserved domain protein</fullName>
    </submittedName>
</protein>
<dbReference type="EMBL" id="AFBP01000050">
    <property type="protein sequence ID" value="EGG53800.1"/>
    <property type="molecule type" value="Genomic_DNA"/>
</dbReference>
<evidence type="ECO:0000313" key="1">
    <source>
        <dbReference type="EMBL" id="EGG53800.1"/>
    </source>
</evidence>
<accession>F3QL45</accession>
<dbReference type="GeneID" id="43349040"/>
<comment type="caution">
    <text evidence="1">The sequence shown here is derived from an EMBL/GenBank/DDBJ whole genome shotgun (WGS) entry which is preliminary data.</text>
</comment>
<dbReference type="RefSeq" id="WP_008864413.1">
    <property type="nucleotide sequence ID" value="NZ_GL883721.1"/>
</dbReference>
<proteinExistence type="predicted"/>
<dbReference type="Proteomes" id="UP000005156">
    <property type="component" value="Unassembled WGS sequence"/>
</dbReference>
<keyword evidence="2" id="KW-1185">Reference proteome</keyword>